<evidence type="ECO:0000313" key="5">
    <source>
        <dbReference type="EMBL" id="GAD74908.1"/>
    </source>
</evidence>
<keyword evidence="2" id="KW-0378">Hydrolase</keyword>
<dbReference type="SMART" id="SM00796">
    <property type="entry name" value="AHS1"/>
    <property type="match status" value="1"/>
</dbReference>
<comment type="caution">
    <text evidence="5">The sequence shown here is derived from an EMBL/GenBank/DDBJ whole genome shotgun (WGS) entry which is preliminary data.</text>
</comment>
<keyword evidence="1" id="KW-0547">Nucleotide-binding</keyword>
<keyword evidence="3" id="KW-0067">ATP-binding</keyword>
<feature type="domain" description="Carboxyltransferase" evidence="4">
    <location>
        <begin position="6"/>
        <end position="204"/>
    </location>
</feature>
<proteinExistence type="predicted"/>
<dbReference type="GO" id="GO:0016787">
    <property type="term" value="F:hydrolase activity"/>
    <property type="evidence" value="ECO:0007669"/>
    <property type="project" value="UniProtKB-KW"/>
</dbReference>
<dbReference type="PANTHER" id="PTHR34698">
    <property type="entry name" value="5-OXOPROLINASE SUBUNIT B"/>
    <property type="match status" value="1"/>
</dbReference>
<dbReference type="InterPro" id="IPR010016">
    <property type="entry name" value="PxpB"/>
</dbReference>
<evidence type="ECO:0000256" key="1">
    <source>
        <dbReference type="ARBA" id="ARBA00022741"/>
    </source>
</evidence>
<dbReference type="InterPro" id="IPR029000">
    <property type="entry name" value="Cyclophilin-like_dom_sf"/>
</dbReference>
<organism evidence="5 6">
    <name type="scientific">Vibrio azureus NBRC 104587</name>
    <dbReference type="NCBI Taxonomy" id="1219077"/>
    <lineage>
        <taxon>Bacteria</taxon>
        <taxon>Pseudomonadati</taxon>
        <taxon>Pseudomonadota</taxon>
        <taxon>Gammaproteobacteria</taxon>
        <taxon>Vibrionales</taxon>
        <taxon>Vibrionaceae</taxon>
        <taxon>Vibrio</taxon>
    </lineage>
</organism>
<dbReference type="Gene3D" id="3.30.1360.40">
    <property type="match status" value="1"/>
</dbReference>
<dbReference type="eggNOG" id="COG2049">
    <property type="taxonomic scope" value="Bacteria"/>
</dbReference>
<protein>
    <submittedName>
        <fullName evidence="5">Putative regulatory protein</fullName>
    </submittedName>
</protein>
<dbReference type="STRING" id="1219077.VAZ01S_017_00020"/>
<dbReference type="OrthoDB" id="9778567at2"/>
<dbReference type="AlphaFoldDB" id="U3C908"/>
<dbReference type="SUPFAM" id="SSF50891">
    <property type="entry name" value="Cyclophilin-like"/>
    <property type="match status" value="1"/>
</dbReference>
<evidence type="ECO:0000313" key="6">
    <source>
        <dbReference type="Proteomes" id="UP000016567"/>
    </source>
</evidence>
<dbReference type="InterPro" id="IPR003833">
    <property type="entry name" value="CT_C_D"/>
</dbReference>
<accession>U3C908</accession>
<keyword evidence="6" id="KW-1185">Reference proteome</keyword>
<name>U3C908_9VIBR</name>
<dbReference type="Gene3D" id="2.40.100.10">
    <property type="entry name" value="Cyclophilin-like"/>
    <property type="match status" value="1"/>
</dbReference>
<dbReference type="SUPFAM" id="SSF160467">
    <property type="entry name" value="PH0987 N-terminal domain-like"/>
    <property type="match status" value="1"/>
</dbReference>
<evidence type="ECO:0000259" key="4">
    <source>
        <dbReference type="SMART" id="SM00796"/>
    </source>
</evidence>
<dbReference type="GO" id="GO:0005524">
    <property type="term" value="F:ATP binding"/>
    <property type="evidence" value="ECO:0007669"/>
    <property type="project" value="UniProtKB-KW"/>
</dbReference>
<gene>
    <name evidence="5" type="ORF">VAZ01S_017_00020</name>
</gene>
<dbReference type="RefSeq" id="WP_021708686.1">
    <property type="nucleotide sequence ID" value="NZ_BAOB01000240.1"/>
</dbReference>
<evidence type="ECO:0000256" key="3">
    <source>
        <dbReference type="ARBA" id="ARBA00022840"/>
    </source>
</evidence>
<dbReference type="Proteomes" id="UP000016567">
    <property type="component" value="Unassembled WGS sequence"/>
</dbReference>
<reference evidence="5 6" key="1">
    <citation type="submission" date="2013-09" db="EMBL/GenBank/DDBJ databases">
        <title>Whole genome shotgun sequence of Vibrio azureus NBRC 104587.</title>
        <authorList>
            <person name="Isaki S."/>
            <person name="Hosoyama A."/>
            <person name="Numata M."/>
            <person name="Hashimoto M."/>
            <person name="Hosoyama Y."/>
            <person name="Tsuchikane K."/>
            <person name="Noguchi M."/>
            <person name="Hirakata S."/>
            <person name="Ichikawa N."/>
            <person name="Ohji S."/>
            <person name="Yamazoe A."/>
            <person name="Fujita N."/>
        </authorList>
    </citation>
    <scope>NUCLEOTIDE SEQUENCE [LARGE SCALE GENOMIC DNA]</scope>
    <source>
        <strain evidence="5 6">NBRC 104587</strain>
    </source>
</reference>
<dbReference type="PANTHER" id="PTHR34698:SF2">
    <property type="entry name" value="5-OXOPROLINASE SUBUNIT B"/>
    <property type="match status" value="1"/>
</dbReference>
<sequence>MNSDRYSLFPVSESSLMLEFDKTVSIESVGYLAQQMRENVSSSSIINVVPSYRTILVQYLPFRVSESEIYKYIQSIILSFEQITLSSEDAKTLTIPVYYGKETALDLKRFEDKGIHLEQLIEVHTQPIYTVSAIGFTPGFAYLSDVPNSISIPRHASPRLNVPAGSVAIADSKTAVYPSDSPGGWNVIGRTPLGLFSDHAPFIPFEVGNNITFTSISRDEFIQLGGKL</sequence>
<evidence type="ECO:0000256" key="2">
    <source>
        <dbReference type="ARBA" id="ARBA00022801"/>
    </source>
</evidence>
<dbReference type="EMBL" id="BATL01000017">
    <property type="protein sequence ID" value="GAD74908.1"/>
    <property type="molecule type" value="Genomic_DNA"/>
</dbReference>
<dbReference type="Pfam" id="PF02682">
    <property type="entry name" value="CT_C_D"/>
    <property type="match status" value="1"/>
</dbReference>